<organism evidence="2 3">
    <name type="scientific">Streptomyces camponoticapitis</name>
    <dbReference type="NCBI Taxonomy" id="1616125"/>
    <lineage>
        <taxon>Bacteria</taxon>
        <taxon>Bacillati</taxon>
        <taxon>Actinomycetota</taxon>
        <taxon>Actinomycetes</taxon>
        <taxon>Kitasatosporales</taxon>
        <taxon>Streptomycetaceae</taxon>
        <taxon>Streptomyces</taxon>
    </lineage>
</organism>
<keyword evidence="3" id="KW-1185">Reference proteome</keyword>
<accession>A0ABQ2ELK7</accession>
<feature type="region of interest" description="Disordered" evidence="1">
    <location>
        <begin position="78"/>
        <end position="105"/>
    </location>
</feature>
<protein>
    <submittedName>
        <fullName evidence="2">Uncharacterized protein</fullName>
    </submittedName>
</protein>
<proteinExistence type="predicted"/>
<comment type="caution">
    <text evidence="2">The sequence shown here is derived from an EMBL/GenBank/DDBJ whole genome shotgun (WGS) entry which is preliminary data.</text>
</comment>
<evidence type="ECO:0000313" key="3">
    <source>
        <dbReference type="Proteomes" id="UP000660265"/>
    </source>
</evidence>
<evidence type="ECO:0000313" key="2">
    <source>
        <dbReference type="EMBL" id="GGK16201.1"/>
    </source>
</evidence>
<reference evidence="3" key="1">
    <citation type="journal article" date="2019" name="Int. J. Syst. Evol. Microbiol.">
        <title>The Global Catalogue of Microorganisms (GCM) 10K type strain sequencing project: providing services to taxonomists for standard genome sequencing and annotation.</title>
        <authorList>
            <consortium name="The Broad Institute Genomics Platform"/>
            <consortium name="The Broad Institute Genome Sequencing Center for Infectious Disease"/>
            <person name="Wu L."/>
            <person name="Ma J."/>
        </authorList>
    </citation>
    <scope>NUCLEOTIDE SEQUENCE [LARGE SCALE GENOMIC DNA]</scope>
    <source>
        <strain evidence="3">CGMCC 4.7275</strain>
    </source>
</reference>
<sequence>MAVAAVARGFALQAREDDLRQSRAQKGAVRARLGFVRLVPAGQCEEPVGEVGGLDVAPLVSMPSALVAATLSASRGAHSSLHVASRRRPSIRSGRTPGARDAEPSTGHVCGPMLWMTQLPVGGTDHVVLLLRVLGLRPVRYGAAAGVGLAAWRGGRIAEFCWSSRMTRRQAASTGALVDESAPGRL</sequence>
<evidence type="ECO:0000256" key="1">
    <source>
        <dbReference type="SAM" id="MobiDB-lite"/>
    </source>
</evidence>
<gene>
    <name evidence="2" type="ORF">GCM10011583_55110</name>
</gene>
<dbReference type="EMBL" id="BMMV01000021">
    <property type="protein sequence ID" value="GGK16201.1"/>
    <property type="molecule type" value="Genomic_DNA"/>
</dbReference>
<name>A0ABQ2ELK7_9ACTN</name>
<dbReference type="Proteomes" id="UP000660265">
    <property type="component" value="Unassembled WGS sequence"/>
</dbReference>